<sequence>MSRTAPIPVTLLTGFLGAGKTTLLNRILTERHGERIAVIENEFGEVGVDNELLLGSDETIVEMNNGCICCTVRGDLIRILTDLAIRREAGLIDFARVIIETTGLADPGPVAQTFFADEDVARCYKLDAVVTVVDAMHGAAQLDAHGEARAQAGFADRLLLSKTDLAEPAALAALTARLRAINPRARLMDAPFGNAPLDALLDVRGFDLDAILEVAPDFLTSHHHHHQDDIGAFVFEAERDFDGARLEDFLGGLVMVYGNDLLRYKGVLAMAGRPERIVFQGVHMMMGGTPEGVWPAGQPRRSRFVFIGRNLPRELLERGLTGCLQKPVPAAEVGQ</sequence>
<dbReference type="PANTHER" id="PTHR13748:SF62">
    <property type="entry name" value="COBW DOMAIN-CONTAINING PROTEIN"/>
    <property type="match status" value="1"/>
</dbReference>
<dbReference type="GO" id="GO:0005737">
    <property type="term" value="C:cytoplasm"/>
    <property type="evidence" value="ECO:0007669"/>
    <property type="project" value="TreeGrafter"/>
</dbReference>
<reference evidence="8 9" key="1">
    <citation type="submission" date="2017-07" db="EMBL/GenBank/DDBJ databases">
        <title>Complete genome sequence of Oryzomicrobium terrae TPP412.</title>
        <authorList>
            <person name="Chiu L.-W."/>
            <person name="Lo K.-J."/>
            <person name="Tsai Y.-M."/>
            <person name="Lin S.-S."/>
            <person name="Kuo C.-H."/>
            <person name="Liu C.-T."/>
        </authorList>
    </citation>
    <scope>NUCLEOTIDE SEQUENCE [LARGE SCALE GENOMIC DNA]</scope>
    <source>
        <strain evidence="8 9">TPP412</strain>
    </source>
</reference>
<comment type="similarity">
    <text evidence="4">Belongs to the SIMIBI class G3E GTPase family. ZNG1 subfamily.</text>
</comment>
<dbReference type="Pfam" id="PF02492">
    <property type="entry name" value="cobW"/>
    <property type="match status" value="1"/>
</dbReference>
<dbReference type="Pfam" id="PF07683">
    <property type="entry name" value="CobW_C"/>
    <property type="match status" value="1"/>
</dbReference>
<keyword evidence="2" id="KW-0378">Hydrolase</keyword>
<dbReference type="Proteomes" id="UP000323671">
    <property type="component" value="Chromosome"/>
</dbReference>
<dbReference type="InterPro" id="IPR051316">
    <property type="entry name" value="Zinc-reg_GTPase_activator"/>
</dbReference>
<dbReference type="SMART" id="SM00833">
    <property type="entry name" value="CobW_C"/>
    <property type="match status" value="1"/>
</dbReference>
<evidence type="ECO:0000259" key="7">
    <source>
        <dbReference type="SMART" id="SM00833"/>
    </source>
</evidence>
<evidence type="ECO:0000256" key="6">
    <source>
        <dbReference type="ARBA" id="ARBA00049117"/>
    </source>
</evidence>
<gene>
    <name evidence="8" type="primary">cobW</name>
    <name evidence="8" type="ORF">OTERR_03010</name>
</gene>
<dbReference type="CDD" id="cd03112">
    <property type="entry name" value="CobW-like"/>
    <property type="match status" value="1"/>
</dbReference>
<accession>A0A5C1E653</accession>
<evidence type="ECO:0000256" key="4">
    <source>
        <dbReference type="ARBA" id="ARBA00034320"/>
    </source>
</evidence>
<dbReference type="GO" id="GO:0016787">
    <property type="term" value="F:hydrolase activity"/>
    <property type="evidence" value="ECO:0007669"/>
    <property type="project" value="UniProtKB-KW"/>
</dbReference>
<keyword evidence="9" id="KW-1185">Reference proteome</keyword>
<evidence type="ECO:0000256" key="1">
    <source>
        <dbReference type="ARBA" id="ARBA00022741"/>
    </source>
</evidence>
<evidence type="ECO:0000313" key="9">
    <source>
        <dbReference type="Proteomes" id="UP000323671"/>
    </source>
</evidence>
<dbReference type="PANTHER" id="PTHR13748">
    <property type="entry name" value="COBW-RELATED"/>
    <property type="match status" value="1"/>
</dbReference>
<dbReference type="Gene3D" id="3.30.1220.10">
    <property type="entry name" value="CobW-like, C-terminal domain"/>
    <property type="match status" value="1"/>
</dbReference>
<keyword evidence="3" id="KW-0143">Chaperone</keyword>
<comment type="catalytic activity">
    <reaction evidence="6">
        <text>GTP + H2O = GDP + phosphate + H(+)</text>
        <dbReference type="Rhea" id="RHEA:19669"/>
        <dbReference type="ChEBI" id="CHEBI:15377"/>
        <dbReference type="ChEBI" id="CHEBI:15378"/>
        <dbReference type="ChEBI" id="CHEBI:37565"/>
        <dbReference type="ChEBI" id="CHEBI:43474"/>
        <dbReference type="ChEBI" id="CHEBI:58189"/>
    </reaction>
    <physiologicalReaction direction="left-to-right" evidence="6">
        <dbReference type="Rhea" id="RHEA:19670"/>
    </physiologicalReaction>
</comment>
<dbReference type="EMBL" id="CP022579">
    <property type="protein sequence ID" value="QEL63777.1"/>
    <property type="molecule type" value="Genomic_DNA"/>
</dbReference>
<keyword evidence="1" id="KW-0547">Nucleotide-binding</keyword>
<dbReference type="Gene3D" id="3.40.50.300">
    <property type="entry name" value="P-loop containing nucleotide triphosphate hydrolases"/>
    <property type="match status" value="1"/>
</dbReference>
<protein>
    <submittedName>
        <fullName evidence="8">Cobalamin synthesis protein/P47K family protein</fullName>
    </submittedName>
</protein>
<name>A0A5C1E653_9RHOO</name>
<organism evidence="8 9">
    <name type="scientific">Oryzomicrobium terrae</name>
    <dbReference type="NCBI Taxonomy" id="1735038"/>
    <lineage>
        <taxon>Bacteria</taxon>
        <taxon>Pseudomonadati</taxon>
        <taxon>Pseudomonadota</taxon>
        <taxon>Betaproteobacteria</taxon>
        <taxon>Rhodocyclales</taxon>
        <taxon>Rhodocyclaceae</taxon>
        <taxon>Oryzomicrobium</taxon>
    </lineage>
</organism>
<dbReference type="InterPro" id="IPR027417">
    <property type="entry name" value="P-loop_NTPase"/>
</dbReference>
<dbReference type="GO" id="GO:0000166">
    <property type="term" value="F:nucleotide binding"/>
    <property type="evidence" value="ECO:0007669"/>
    <property type="project" value="UniProtKB-KW"/>
</dbReference>
<evidence type="ECO:0000256" key="5">
    <source>
        <dbReference type="ARBA" id="ARBA00045658"/>
    </source>
</evidence>
<dbReference type="SUPFAM" id="SSF90002">
    <property type="entry name" value="Hypothetical protein YjiA, C-terminal domain"/>
    <property type="match status" value="1"/>
</dbReference>
<proteinExistence type="inferred from homology"/>
<dbReference type="RefSeq" id="WP_149424638.1">
    <property type="nucleotide sequence ID" value="NZ_CP022579.1"/>
</dbReference>
<evidence type="ECO:0000256" key="2">
    <source>
        <dbReference type="ARBA" id="ARBA00022801"/>
    </source>
</evidence>
<evidence type="ECO:0000256" key="3">
    <source>
        <dbReference type="ARBA" id="ARBA00023186"/>
    </source>
</evidence>
<comment type="function">
    <text evidence="5">Zinc chaperone that directly transfers zinc cofactor to target proteins, thereby activating them. Zinc is transferred from the CXCC motif in the GTPase domain to the zinc binding site in target proteins in a process requiring GTP hydrolysis.</text>
</comment>
<dbReference type="KEGG" id="otr:OTERR_03010"/>
<dbReference type="SUPFAM" id="SSF52540">
    <property type="entry name" value="P-loop containing nucleoside triphosphate hydrolases"/>
    <property type="match status" value="1"/>
</dbReference>
<evidence type="ECO:0000313" key="8">
    <source>
        <dbReference type="EMBL" id="QEL63777.1"/>
    </source>
</evidence>
<dbReference type="InterPro" id="IPR003495">
    <property type="entry name" value="CobW/HypB/UreG_nucleotide-bd"/>
</dbReference>
<dbReference type="AlphaFoldDB" id="A0A5C1E653"/>
<feature type="domain" description="CobW C-terminal" evidence="7">
    <location>
        <begin position="230"/>
        <end position="324"/>
    </location>
</feature>
<dbReference type="InterPro" id="IPR011629">
    <property type="entry name" value="CobW-like_C"/>
</dbReference>
<dbReference type="InterPro" id="IPR036627">
    <property type="entry name" value="CobW-likC_sf"/>
</dbReference>